<feature type="compositionally biased region" description="Basic and acidic residues" evidence="1">
    <location>
        <begin position="137"/>
        <end position="146"/>
    </location>
</feature>
<accession>A0A9W8LZ62</accession>
<organism evidence="2 3">
    <name type="scientific">Coemansia brasiliensis</name>
    <dbReference type="NCBI Taxonomy" id="2650707"/>
    <lineage>
        <taxon>Eukaryota</taxon>
        <taxon>Fungi</taxon>
        <taxon>Fungi incertae sedis</taxon>
        <taxon>Zoopagomycota</taxon>
        <taxon>Kickxellomycotina</taxon>
        <taxon>Kickxellomycetes</taxon>
        <taxon>Kickxellales</taxon>
        <taxon>Kickxellaceae</taxon>
        <taxon>Coemansia</taxon>
    </lineage>
</organism>
<gene>
    <name evidence="2" type="ORF">IWW36_001327</name>
</gene>
<protein>
    <submittedName>
        <fullName evidence="2">Uncharacterized protein</fullName>
    </submittedName>
</protein>
<proteinExistence type="predicted"/>
<reference evidence="2" key="1">
    <citation type="submission" date="2022-07" db="EMBL/GenBank/DDBJ databases">
        <title>Phylogenomic reconstructions and comparative analyses of Kickxellomycotina fungi.</title>
        <authorList>
            <person name="Reynolds N.K."/>
            <person name="Stajich J.E."/>
            <person name="Barry K."/>
            <person name="Grigoriev I.V."/>
            <person name="Crous P."/>
            <person name="Smith M.E."/>
        </authorList>
    </citation>
    <scope>NUCLEOTIDE SEQUENCE</scope>
    <source>
        <strain evidence="2">NRRL 1566</strain>
    </source>
</reference>
<evidence type="ECO:0000313" key="2">
    <source>
        <dbReference type="EMBL" id="KAJ2851188.1"/>
    </source>
</evidence>
<dbReference type="AlphaFoldDB" id="A0A9W8LZ62"/>
<evidence type="ECO:0000256" key="1">
    <source>
        <dbReference type="SAM" id="MobiDB-lite"/>
    </source>
</evidence>
<sequence>MYGNGLFTPEEVREFIEKHKYAILAFARHDKVTLNNYLSTTDKLFRYTIDNNNEDREYACERFYTKNVEPPKDIFAEATDTAAGASAASNGTEADSKDWMPDMGVLFYRDGKCLAHMDDCNMEKFEELFHKLPTIEEEPKQPKDAETQTQPQPQYANDACCIIL</sequence>
<dbReference type="EMBL" id="JANBUW010000016">
    <property type="protein sequence ID" value="KAJ2851188.1"/>
    <property type="molecule type" value="Genomic_DNA"/>
</dbReference>
<feature type="region of interest" description="Disordered" evidence="1">
    <location>
        <begin position="137"/>
        <end position="156"/>
    </location>
</feature>
<comment type="caution">
    <text evidence="2">The sequence shown here is derived from an EMBL/GenBank/DDBJ whole genome shotgun (WGS) entry which is preliminary data.</text>
</comment>
<keyword evidence="3" id="KW-1185">Reference proteome</keyword>
<dbReference type="Proteomes" id="UP001139887">
    <property type="component" value="Unassembled WGS sequence"/>
</dbReference>
<name>A0A9W8LZ62_9FUNG</name>
<evidence type="ECO:0000313" key="3">
    <source>
        <dbReference type="Proteomes" id="UP001139887"/>
    </source>
</evidence>
<dbReference type="OrthoDB" id="10297327at2759"/>